<feature type="domain" description="Response regulatory" evidence="2">
    <location>
        <begin position="3"/>
        <end position="119"/>
    </location>
</feature>
<dbReference type="PANTHER" id="PTHR44591">
    <property type="entry name" value="STRESS RESPONSE REGULATOR PROTEIN 1"/>
    <property type="match status" value="1"/>
</dbReference>
<dbReference type="SMART" id="SM00448">
    <property type="entry name" value="REC"/>
    <property type="match status" value="1"/>
</dbReference>
<proteinExistence type="predicted"/>
<comment type="caution">
    <text evidence="3">The sequence shown here is derived from an EMBL/GenBank/DDBJ whole genome shotgun (WGS) entry which is preliminary data.</text>
</comment>
<protein>
    <recommendedName>
        <fullName evidence="2">Response regulatory domain-containing protein</fullName>
    </recommendedName>
</protein>
<dbReference type="Gene3D" id="3.40.50.2300">
    <property type="match status" value="1"/>
</dbReference>
<dbReference type="PROSITE" id="PS50110">
    <property type="entry name" value="RESPONSE_REGULATORY"/>
    <property type="match status" value="1"/>
</dbReference>
<reference evidence="3" key="1">
    <citation type="journal article" date="2015" name="Nature">
        <title>Complex archaea that bridge the gap between prokaryotes and eukaryotes.</title>
        <authorList>
            <person name="Spang A."/>
            <person name="Saw J.H."/>
            <person name="Jorgensen S.L."/>
            <person name="Zaremba-Niedzwiedzka K."/>
            <person name="Martijn J."/>
            <person name="Lind A.E."/>
            <person name="van Eijk R."/>
            <person name="Schleper C."/>
            <person name="Guy L."/>
            <person name="Ettema T.J."/>
        </authorList>
    </citation>
    <scope>NUCLEOTIDE SEQUENCE</scope>
</reference>
<dbReference type="PANTHER" id="PTHR44591:SF20">
    <property type="entry name" value="PROTEIN PILH"/>
    <property type="match status" value="1"/>
</dbReference>
<keyword evidence="1" id="KW-0597">Phosphoprotein</keyword>
<dbReference type="Pfam" id="PF00072">
    <property type="entry name" value="Response_reg"/>
    <property type="match status" value="1"/>
</dbReference>
<dbReference type="InterPro" id="IPR050595">
    <property type="entry name" value="Bact_response_regulator"/>
</dbReference>
<evidence type="ECO:0000259" key="2">
    <source>
        <dbReference type="PROSITE" id="PS50110"/>
    </source>
</evidence>
<evidence type="ECO:0000256" key="1">
    <source>
        <dbReference type="ARBA" id="ARBA00022553"/>
    </source>
</evidence>
<evidence type="ECO:0000313" key="3">
    <source>
        <dbReference type="EMBL" id="KKN56117.1"/>
    </source>
</evidence>
<dbReference type="AlphaFoldDB" id="A0A0F9S1H4"/>
<dbReference type="InterPro" id="IPR011006">
    <property type="entry name" value="CheY-like_superfamily"/>
</dbReference>
<dbReference type="InterPro" id="IPR001789">
    <property type="entry name" value="Sig_transdc_resp-reg_receiver"/>
</dbReference>
<sequence length="124" mass="13784">MALILIADDSPTEIFVVKKMLEKHNHDVISAEDGLQAIEQALSEKPDLIIMDVVMPNLNGFQATRRLSKDPATQDIPIIIVSSKNQETDKLWGFRQGAKGYLCKPVNEDQLLTEINALLTTPTL</sequence>
<name>A0A0F9S1H4_9ZZZZ</name>
<gene>
    <name evidence="3" type="ORF">LCGC14_0575500</name>
</gene>
<organism evidence="3">
    <name type="scientific">marine sediment metagenome</name>
    <dbReference type="NCBI Taxonomy" id="412755"/>
    <lineage>
        <taxon>unclassified sequences</taxon>
        <taxon>metagenomes</taxon>
        <taxon>ecological metagenomes</taxon>
    </lineage>
</organism>
<dbReference type="GO" id="GO:0000160">
    <property type="term" value="P:phosphorelay signal transduction system"/>
    <property type="evidence" value="ECO:0007669"/>
    <property type="project" value="InterPro"/>
</dbReference>
<accession>A0A0F9S1H4</accession>
<dbReference type="EMBL" id="LAZR01000857">
    <property type="protein sequence ID" value="KKN56117.1"/>
    <property type="molecule type" value="Genomic_DNA"/>
</dbReference>
<dbReference type="SUPFAM" id="SSF52172">
    <property type="entry name" value="CheY-like"/>
    <property type="match status" value="1"/>
</dbReference>